<dbReference type="InterPro" id="IPR003591">
    <property type="entry name" value="Leu-rich_rpt_typical-subtyp"/>
</dbReference>
<keyword evidence="3" id="KW-0677">Repeat</keyword>
<dbReference type="Pfam" id="PF13855">
    <property type="entry name" value="LRR_8"/>
    <property type="match status" value="1"/>
</dbReference>
<reference evidence="5" key="1">
    <citation type="submission" date="2015-06" db="EMBL/GenBank/DDBJ databases">
        <authorList>
            <person name="Hoefler B.C."/>
            <person name="Straight P.D."/>
        </authorList>
    </citation>
    <scope>NUCLEOTIDE SEQUENCE</scope>
</reference>
<dbReference type="PANTHER" id="PTHR24373:SF370">
    <property type="entry name" value="FISH-LIPS, ISOFORM E"/>
    <property type="match status" value="1"/>
</dbReference>
<organism evidence="5">
    <name type="scientific">Bactrocera latifrons</name>
    <name type="common">Malaysian fruit fly</name>
    <name type="synonym">Chaetodacus latifrons</name>
    <dbReference type="NCBI Taxonomy" id="174628"/>
    <lineage>
        <taxon>Eukaryota</taxon>
        <taxon>Metazoa</taxon>
        <taxon>Ecdysozoa</taxon>
        <taxon>Arthropoda</taxon>
        <taxon>Hexapoda</taxon>
        <taxon>Insecta</taxon>
        <taxon>Pterygota</taxon>
        <taxon>Neoptera</taxon>
        <taxon>Endopterygota</taxon>
        <taxon>Diptera</taxon>
        <taxon>Brachycera</taxon>
        <taxon>Muscomorpha</taxon>
        <taxon>Tephritoidea</taxon>
        <taxon>Tephritidae</taxon>
        <taxon>Bactrocera</taxon>
        <taxon>Bactrocera</taxon>
    </lineage>
</organism>
<dbReference type="GO" id="GO:0005615">
    <property type="term" value="C:extracellular space"/>
    <property type="evidence" value="ECO:0007669"/>
    <property type="project" value="TreeGrafter"/>
</dbReference>
<dbReference type="InterPro" id="IPR050328">
    <property type="entry name" value="Dev_Immune_Receptor"/>
</dbReference>
<keyword evidence="4" id="KW-1133">Transmembrane helix</keyword>
<evidence type="ECO:0000256" key="1">
    <source>
        <dbReference type="ARBA" id="ARBA00022614"/>
    </source>
</evidence>
<dbReference type="PROSITE" id="PS51450">
    <property type="entry name" value="LRR"/>
    <property type="match status" value="1"/>
</dbReference>
<dbReference type="SMART" id="SM00369">
    <property type="entry name" value="LRR_TYP"/>
    <property type="match status" value="4"/>
</dbReference>
<evidence type="ECO:0000256" key="4">
    <source>
        <dbReference type="SAM" id="Phobius"/>
    </source>
</evidence>
<protein>
    <submittedName>
        <fullName evidence="5">Leucine-rich repeat-containing protein 4C</fullName>
    </submittedName>
</protein>
<name>A0A0K8U302_BACLA</name>
<dbReference type="InterPro" id="IPR001611">
    <property type="entry name" value="Leu-rich_rpt"/>
</dbReference>
<dbReference type="EMBL" id="GDHF01031406">
    <property type="protein sequence ID" value="JAI20908.1"/>
    <property type="molecule type" value="Transcribed_RNA"/>
</dbReference>
<gene>
    <name evidence="5" type="primary">LRRC4C_2</name>
    <name evidence="5" type="ORF">c0_g1_i6</name>
</gene>
<feature type="transmembrane region" description="Helical" evidence="4">
    <location>
        <begin position="315"/>
        <end position="336"/>
    </location>
</feature>
<keyword evidence="1" id="KW-0433">Leucine-rich repeat</keyword>
<evidence type="ECO:0000256" key="2">
    <source>
        <dbReference type="ARBA" id="ARBA00022729"/>
    </source>
</evidence>
<dbReference type="OrthoDB" id="694479at2759"/>
<accession>A0A0K8U302</accession>
<dbReference type="AlphaFoldDB" id="A0A0K8U302"/>
<keyword evidence="4" id="KW-0812">Transmembrane</keyword>
<dbReference type="PANTHER" id="PTHR24373">
    <property type="entry name" value="SLIT RELATED LEUCINE-RICH REPEAT NEURONAL PROTEIN"/>
    <property type="match status" value="1"/>
</dbReference>
<keyword evidence="4" id="KW-0472">Membrane</keyword>
<dbReference type="SUPFAM" id="SSF52058">
    <property type="entry name" value="L domain-like"/>
    <property type="match status" value="1"/>
</dbReference>
<sequence length="386" mass="44094">MEVPELNLVQCWCIYLHTYVLFFLIETLHFVKSMDLHAVAIALLALITINTKMMMPFGYVGVVQDERKCQYLRPSRMLKIRCFEMNLREVPQYLKSSVEILDLAFNRIKKLKRNSFERYTSIKILVLYENKIQSVESGTFAPLTSLEEIDLSNNALVSIPLEIFQLPSLRNLYVDSNELFNLDRDLQVLETPIQAPLEYLNVADCGLEDLPDLGVLPKLWQINASSNPLTDLTVDTLANMCNLRTMDLTKTEISDCALQQVNRYLRYIGASSKYVPISLDDLDNTKCPDPYNATVNSTTYQSCKAEAELAKVLSWRWWTIAVAAALAVLVFTWYCCRRNSKKKKKKKSKAKTKVNALPPKQQPLVSPTLALKSHNDRTMLQDCDCA</sequence>
<evidence type="ECO:0000256" key="3">
    <source>
        <dbReference type="ARBA" id="ARBA00022737"/>
    </source>
</evidence>
<dbReference type="GO" id="GO:0031012">
    <property type="term" value="C:extracellular matrix"/>
    <property type="evidence" value="ECO:0007669"/>
    <property type="project" value="TreeGrafter"/>
</dbReference>
<feature type="transmembrane region" description="Helical" evidence="4">
    <location>
        <begin position="37"/>
        <end position="59"/>
    </location>
</feature>
<proteinExistence type="predicted"/>
<dbReference type="Gene3D" id="3.80.10.10">
    <property type="entry name" value="Ribonuclease Inhibitor"/>
    <property type="match status" value="2"/>
</dbReference>
<dbReference type="InterPro" id="IPR032675">
    <property type="entry name" value="LRR_dom_sf"/>
</dbReference>
<keyword evidence="2" id="KW-0732">Signal</keyword>
<evidence type="ECO:0000313" key="5">
    <source>
        <dbReference type="EMBL" id="JAI20908.1"/>
    </source>
</evidence>
<feature type="transmembrane region" description="Helical" evidence="4">
    <location>
        <begin position="6"/>
        <end position="25"/>
    </location>
</feature>